<evidence type="ECO:0000313" key="2">
    <source>
        <dbReference type="Proteomes" id="UP000481153"/>
    </source>
</evidence>
<sequence>MSSSIFVSVCPRRGHQAWIRVNFKRHQNLNPRKKIVNLLALAAFNRQTTEYIFGTLECSVNLRSSVVDKRRLDCITGKRSKGSKQRFTSRHFVVGRRSPKSIYSMTHGRLTALSHTPLINSTINRNDKQGKRAISCTKAECLEEMDDQGVIA</sequence>
<accession>A0A6G0WXF4</accession>
<dbReference type="Proteomes" id="UP000481153">
    <property type="component" value="Unassembled WGS sequence"/>
</dbReference>
<comment type="caution">
    <text evidence="1">The sequence shown here is derived from an EMBL/GenBank/DDBJ whole genome shotgun (WGS) entry which is preliminary data.</text>
</comment>
<dbReference type="EMBL" id="VJMJ01000137">
    <property type="protein sequence ID" value="KAF0732174.1"/>
    <property type="molecule type" value="Genomic_DNA"/>
</dbReference>
<keyword evidence="2" id="KW-1185">Reference proteome</keyword>
<gene>
    <name evidence="1" type="ORF">Ae201684_010823</name>
</gene>
<evidence type="ECO:0000313" key="1">
    <source>
        <dbReference type="EMBL" id="KAF0732174.1"/>
    </source>
</evidence>
<protein>
    <submittedName>
        <fullName evidence="1">Uncharacterized protein</fullName>
    </submittedName>
</protein>
<name>A0A6G0WXF4_9STRA</name>
<organism evidence="1 2">
    <name type="scientific">Aphanomyces euteiches</name>
    <dbReference type="NCBI Taxonomy" id="100861"/>
    <lineage>
        <taxon>Eukaryota</taxon>
        <taxon>Sar</taxon>
        <taxon>Stramenopiles</taxon>
        <taxon>Oomycota</taxon>
        <taxon>Saprolegniomycetes</taxon>
        <taxon>Saprolegniales</taxon>
        <taxon>Verrucalvaceae</taxon>
        <taxon>Aphanomyces</taxon>
    </lineage>
</organism>
<proteinExistence type="predicted"/>
<reference evidence="1 2" key="1">
    <citation type="submission" date="2019-07" db="EMBL/GenBank/DDBJ databases">
        <title>Genomics analysis of Aphanomyces spp. identifies a new class of oomycete effector associated with host adaptation.</title>
        <authorList>
            <person name="Gaulin E."/>
        </authorList>
    </citation>
    <scope>NUCLEOTIDE SEQUENCE [LARGE SCALE GENOMIC DNA]</scope>
    <source>
        <strain evidence="1 2">ATCC 201684</strain>
    </source>
</reference>
<dbReference type="AlphaFoldDB" id="A0A6G0WXF4"/>